<reference evidence="1" key="3">
    <citation type="submission" date="2023-04" db="EMBL/GenBank/DDBJ databases">
        <title>WGS assembly of Eucalyptus grandis.</title>
        <authorList>
            <person name="Myburg A."/>
            <person name="Grattapaglia D."/>
            <person name="Tuskan G."/>
            <person name="Hellsten U."/>
            <person name="Hayes R."/>
            <person name="Grimwood J."/>
            <person name="Jenkins J."/>
            <person name="Lindquist E."/>
            <person name="Tice H."/>
            <person name="Bauer D."/>
            <person name="Goodstein D."/>
            <person name="Dubchak I."/>
            <person name="Poliakov A."/>
            <person name="Mizrachi E."/>
            <person name="Kullan A."/>
            <person name="Hussey S."/>
            <person name="Pinard D."/>
            <person name="Van D."/>
            <person name="Singh P."/>
            <person name="Van J."/>
            <person name="Silva-Junior O."/>
            <person name="Togawa R."/>
            <person name="Pappas M."/>
            <person name="Faria D."/>
            <person name="Sansaloni C."/>
            <person name="Petroli C."/>
            <person name="Yang X."/>
            <person name="Ranjan P."/>
            <person name="Tschaplinski T."/>
            <person name="Ye C."/>
            <person name="Li T."/>
            <person name="Sterck L."/>
            <person name="Vanneste K."/>
            <person name="Murat F."/>
            <person name="Soler M."/>
            <person name="Clemente H."/>
            <person name="Saidi N."/>
            <person name="Cassan-Wang H."/>
            <person name="Dunand C."/>
            <person name="Hefer C."/>
            <person name="Bornberg-Bauer E."/>
            <person name="Kersting A."/>
            <person name="Vining K."/>
            <person name="Amarasinghe V."/>
            <person name="Ranik M."/>
            <person name="Naithani S."/>
            <person name="Elser J."/>
            <person name="Boyd A."/>
            <person name="Liston A."/>
            <person name="Spatafora J."/>
            <person name="Dharmwardhana P."/>
            <person name="Raja R."/>
            <person name="Sullivan C."/>
            <person name="Romanel E."/>
            <person name="Alves-Ferreira M."/>
            <person name="Kulheim C."/>
            <person name="Foley W."/>
            <person name="Carocha V."/>
            <person name="Paiva J."/>
            <person name="Kudrna D."/>
            <person name="Brommonschenkel S."/>
            <person name="Pasquali G."/>
            <person name="Byrne M."/>
            <person name="Rigault P."/>
            <person name="Tibbits J."/>
            <person name="Spokevicius A."/>
            <person name="Jones R."/>
            <person name="Steane D."/>
            <person name="Vaillancourt R."/>
            <person name="Potts B."/>
            <person name="Joubert F."/>
            <person name="Barry K."/>
            <person name="Pappas G."/>
            <person name="Strauss S."/>
            <person name="Jaiswal P."/>
            <person name="Grima-Pettenati J."/>
            <person name="Salse J."/>
            <person name="Van D."/>
            <person name="Rokhsar D."/>
            <person name="Schmutz J."/>
        </authorList>
    </citation>
    <scope>NUCLEOTIDE SEQUENCE</scope>
    <source>
        <tissue evidence="1">Leaf extractions</tissue>
    </source>
</reference>
<reference evidence="1" key="4">
    <citation type="submission" date="2023-07" db="EMBL/GenBank/DDBJ databases">
        <authorList>
            <person name="Myburg A.A."/>
            <person name="Grattapaglia D."/>
            <person name="Tuskan G.A."/>
            <person name="Hellsten U."/>
            <person name="Hayes R.D."/>
            <person name="Grimwood J."/>
            <person name="Jenkins J."/>
            <person name="Lindquist E."/>
            <person name="Tice H."/>
            <person name="Bauer D."/>
            <person name="Goodstein D.M."/>
            <person name="Dubchak I."/>
            <person name="Poliakov A."/>
            <person name="Mizrachi E."/>
            <person name="Kullan A.R."/>
            <person name="Hussey S.G."/>
            <person name="Pinard D."/>
            <person name="Van D.M."/>
            <person name="Singh P."/>
            <person name="Van J.I."/>
            <person name="Silva-Junior O.B."/>
            <person name="Togawa R.C."/>
            <person name="Pappas M.R."/>
            <person name="Faria D.A."/>
            <person name="Sansaloni C.P."/>
            <person name="Petroli C.D."/>
            <person name="Yang X."/>
            <person name="Ranjan P."/>
            <person name="Tschaplinski T.J."/>
            <person name="Ye C.Y."/>
            <person name="Li T."/>
            <person name="Sterck L."/>
            <person name="Vanneste K."/>
            <person name="Murat F."/>
            <person name="Soler M."/>
            <person name="Clemente H.S."/>
            <person name="Saidi N."/>
            <person name="Cassan-Wang H."/>
            <person name="Dunand C."/>
            <person name="Hefer C.A."/>
            <person name="Bornberg-Bauer E."/>
            <person name="Kersting A.R."/>
            <person name="Vining K."/>
            <person name="Amarasinghe V."/>
            <person name="Ranik M."/>
            <person name="Naithani S."/>
            <person name="Elser J."/>
            <person name="Boyd A.E."/>
            <person name="Liston A."/>
            <person name="Spatafora J.W."/>
            <person name="Dharmwardhana P."/>
            <person name="Raja R."/>
            <person name="Sullivan C."/>
            <person name="Romanel E."/>
            <person name="Alves-Ferreira M."/>
            <person name="Kulheim C."/>
            <person name="Foley W."/>
            <person name="Carocha V."/>
            <person name="Paiva J."/>
            <person name="Kudrna D."/>
            <person name="Brommonschenkel S.H."/>
            <person name="Pasquali G."/>
            <person name="Byrne M."/>
            <person name="Rigault P."/>
            <person name="Tibbits J."/>
            <person name="Spokevicius A."/>
            <person name="Jones R.C."/>
            <person name="Steane D.A."/>
            <person name="Vaillancourt R.E."/>
            <person name="Potts B.M."/>
            <person name="Joubert F."/>
            <person name="Barry K."/>
            <person name="Pappas G.J."/>
            <person name="Strauss S.H."/>
            <person name="Jaiswal P."/>
            <person name="Grima-Pettenati J."/>
            <person name="Salse J."/>
            <person name="Van D.P."/>
            <person name="Rokhsar D.S."/>
            <person name="Schmutz J."/>
        </authorList>
    </citation>
    <scope>NUCLEOTIDE SEQUENCE</scope>
    <source>
        <tissue evidence="1">Leaf extractions</tissue>
    </source>
</reference>
<reference evidence="1" key="2">
    <citation type="journal article" date="2014" name="Nature">
        <title>The genome of Eucalyptus grandis.</title>
        <authorList>
            <person name="Myburg A.A."/>
            <person name="Grattapaglia D."/>
            <person name="Tuskan G.A."/>
            <person name="Hellsten U."/>
            <person name="Hayes R.D."/>
            <person name="Grimwood J."/>
            <person name="Jenkins J."/>
            <person name="Lindquist E."/>
            <person name="Tice H."/>
            <person name="Bauer D."/>
            <person name="Goodstein D.M."/>
            <person name="Dubchak I."/>
            <person name="Poliakov A."/>
            <person name="Mizrachi E."/>
            <person name="Kullan A.R."/>
            <person name="Hussey S.G."/>
            <person name="Pinard D."/>
            <person name="van der Merwe K."/>
            <person name="Singh P."/>
            <person name="van Jaarsveld I."/>
            <person name="Silva-Junior O.B."/>
            <person name="Togawa R.C."/>
            <person name="Pappas M.R."/>
            <person name="Faria D.A."/>
            <person name="Sansaloni C.P."/>
            <person name="Petroli C.D."/>
            <person name="Yang X."/>
            <person name="Ranjan P."/>
            <person name="Tschaplinski T.J."/>
            <person name="Ye C.Y."/>
            <person name="Li T."/>
            <person name="Sterck L."/>
            <person name="Vanneste K."/>
            <person name="Murat F."/>
            <person name="Soler M."/>
            <person name="Clemente H.S."/>
            <person name="Saidi N."/>
            <person name="Cassan-Wang H."/>
            <person name="Dunand C."/>
            <person name="Hefer C.A."/>
            <person name="Bornberg-Bauer E."/>
            <person name="Kersting A.R."/>
            <person name="Vining K."/>
            <person name="Amarasinghe V."/>
            <person name="Ranik M."/>
            <person name="Naithani S."/>
            <person name="Elser J."/>
            <person name="Boyd A.E."/>
            <person name="Liston A."/>
            <person name="Spatafora J.W."/>
            <person name="Dharmwardhana P."/>
            <person name="Raja R."/>
            <person name="Sullivan C."/>
            <person name="Romanel E."/>
            <person name="Alves-Ferreira M."/>
            <person name="Kulheim C."/>
            <person name="Foley W."/>
            <person name="Carocha V."/>
            <person name="Paiva J."/>
            <person name="Kudrna D."/>
            <person name="Brommonschenkel S.H."/>
            <person name="Pasquali G."/>
            <person name="Byrne M."/>
            <person name="Rigault P."/>
            <person name="Tibbits J."/>
            <person name="Spokevicius A."/>
            <person name="Jones R.C."/>
            <person name="Steane D.A."/>
            <person name="Vaillancourt R.E."/>
            <person name="Potts B.M."/>
            <person name="Joubert F."/>
            <person name="Barry K."/>
            <person name="Pappas G.J."/>
            <person name="Strauss S.H."/>
            <person name="Jaiswal P."/>
            <person name="Grima-Pettenati J."/>
            <person name="Salse J."/>
            <person name="Van de Peer Y."/>
            <person name="Rokhsar D.S."/>
            <person name="Schmutz J."/>
        </authorList>
    </citation>
    <scope>NUCLEOTIDE SEQUENCE</scope>
    <source>
        <tissue evidence="1">Leaf extractions</tissue>
    </source>
</reference>
<dbReference type="EMBL" id="MU848325">
    <property type="protein sequence ID" value="KAK2632860.1"/>
    <property type="molecule type" value="Genomic_DNA"/>
</dbReference>
<dbReference type="Proteomes" id="UP000030711">
    <property type="component" value="Unassembled WGS sequence"/>
</dbReference>
<sequence length="66" mass="7548">MWKNSFRLITCFSSFSDGKYSGKLKLSTLALLMIPCVTKIHFQSDNNPARFLEANSDFRHSHHASN</sequence>
<keyword evidence="3" id="KW-1185">Reference proteome</keyword>
<accession>A0A058ZVF7</accession>
<proteinExistence type="predicted"/>
<protein>
    <submittedName>
        <fullName evidence="2">Uncharacterized protein</fullName>
    </submittedName>
</protein>
<evidence type="ECO:0000313" key="3">
    <source>
        <dbReference type="Proteomes" id="UP000030711"/>
    </source>
</evidence>
<dbReference type="Gramene" id="KCW45351">
    <property type="protein sequence ID" value="KCW45351"/>
    <property type="gene ID" value="EUGRSUZ_L00975"/>
</dbReference>
<dbReference type="AlphaFoldDB" id="A0A058ZVF7"/>
<evidence type="ECO:0000313" key="2">
    <source>
        <dbReference type="EMBL" id="KCW45351.1"/>
    </source>
</evidence>
<gene>
    <name evidence="2" type="ORF">EUGRSUZ_L00975</name>
</gene>
<evidence type="ECO:0000313" key="1">
    <source>
        <dbReference type="EMBL" id="KAK2632860.1"/>
    </source>
</evidence>
<name>A0A058ZVF7_EUCGR</name>
<dbReference type="EMBL" id="KK198840">
    <property type="protein sequence ID" value="KCW45351.1"/>
    <property type="molecule type" value="Genomic_DNA"/>
</dbReference>
<organism evidence="2">
    <name type="scientific">Eucalyptus grandis</name>
    <name type="common">Flooded gum</name>
    <dbReference type="NCBI Taxonomy" id="71139"/>
    <lineage>
        <taxon>Eukaryota</taxon>
        <taxon>Viridiplantae</taxon>
        <taxon>Streptophyta</taxon>
        <taxon>Embryophyta</taxon>
        <taxon>Tracheophyta</taxon>
        <taxon>Spermatophyta</taxon>
        <taxon>Magnoliopsida</taxon>
        <taxon>eudicotyledons</taxon>
        <taxon>Gunneridae</taxon>
        <taxon>Pentapetalae</taxon>
        <taxon>rosids</taxon>
        <taxon>malvids</taxon>
        <taxon>Myrtales</taxon>
        <taxon>Myrtaceae</taxon>
        <taxon>Myrtoideae</taxon>
        <taxon>Eucalypteae</taxon>
        <taxon>Eucalyptus</taxon>
    </lineage>
</organism>
<dbReference type="InParanoid" id="A0A058ZVF7"/>
<reference evidence="2" key="1">
    <citation type="submission" date="2013-07" db="EMBL/GenBank/DDBJ databases">
        <title>The genome of Eucalyptus grandis.</title>
        <authorList>
            <person name="Schmutz J."/>
            <person name="Hayes R."/>
            <person name="Myburg A."/>
            <person name="Tuskan G."/>
            <person name="Grattapaglia D."/>
            <person name="Rokhsar D.S."/>
        </authorList>
    </citation>
    <scope>NUCLEOTIDE SEQUENCE</scope>
    <source>
        <tissue evidence="2">Leaf extractions</tissue>
    </source>
</reference>